<keyword evidence="1" id="KW-0812">Transmembrane</keyword>
<protein>
    <submittedName>
        <fullName evidence="2">Uncharacterized protein</fullName>
    </submittedName>
</protein>
<gene>
    <name evidence="2" type="ORF">H3Z74_19565</name>
</gene>
<dbReference type="KEGG" id="spap:H3Z74_19565"/>
<evidence type="ECO:0000313" key="3">
    <source>
        <dbReference type="Proteomes" id="UP000516148"/>
    </source>
</evidence>
<keyword evidence="1" id="KW-0472">Membrane</keyword>
<keyword evidence="3" id="KW-1185">Reference proteome</keyword>
<proteinExistence type="predicted"/>
<evidence type="ECO:0000313" key="2">
    <source>
        <dbReference type="EMBL" id="QNQ08883.1"/>
    </source>
</evidence>
<sequence length="60" mass="6494">MQRLKVLIICVAALLTILAATVGKWSSHVALTDNQALGAIFAAEFLLFIGLIYSMRHHAA</sequence>
<feature type="transmembrane region" description="Helical" evidence="1">
    <location>
        <begin position="35"/>
        <end position="55"/>
    </location>
</feature>
<dbReference type="Proteomes" id="UP000516148">
    <property type="component" value="Chromosome"/>
</dbReference>
<dbReference type="RefSeq" id="WP_187761209.1">
    <property type="nucleotide sequence ID" value="NZ_CP061038.1"/>
</dbReference>
<name>A0A7H0LGT0_9SPHN</name>
<organism evidence="2 3">
    <name type="scientific">Sphingomonas alpina</name>
    <dbReference type="NCBI Taxonomy" id="653931"/>
    <lineage>
        <taxon>Bacteria</taxon>
        <taxon>Pseudomonadati</taxon>
        <taxon>Pseudomonadota</taxon>
        <taxon>Alphaproteobacteria</taxon>
        <taxon>Sphingomonadales</taxon>
        <taxon>Sphingomonadaceae</taxon>
        <taxon>Sphingomonas</taxon>
    </lineage>
</organism>
<dbReference type="AlphaFoldDB" id="A0A7H0LGT0"/>
<keyword evidence="1" id="KW-1133">Transmembrane helix</keyword>
<accession>A0A7H0LGT0</accession>
<evidence type="ECO:0000256" key="1">
    <source>
        <dbReference type="SAM" id="Phobius"/>
    </source>
</evidence>
<reference evidence="2 3" key="1">
    <citation type="submission" date="2020-09" db="EMBL/GenBank/DDBJ databases">
        <title>Sphingomonas sp., a new species isolated from pork steak.</title>
        <authorList>
            <person name="Heidler von Heilborn D."/>
        </authorList>
    </citation>
    <scope>NUCLEOTIDE SEQUENCE [LARGE SCALE GENOMIC DNA]</scope>
    <source>
        <strain evidence="3">S8-3T</strain>
    </source>
</reference>
<dbReference type="EMBL" id="CP061038">
    <property type="protein sequence ID" value="QNQ08883.1"/>
    <property type="molecule type" value="Genomic_DNA"/>
</dbReference>